<evidence type="ECO:0000313" key="5">
    <source>
        <dbReference type="EMBL" id="WZE70531.1"/>
    </source>
</evidence>
<protein>
    <recommendedName>
        <fullName evidence="7">YtzI protein</fullName>
    </recommendedName>
</protein>
<name>A0AAU6RD90_9STAP</name>
<accession>A0AAU6RK77</accession>
<proteinExistence type="predicted"/>
<dbReference type="AlphaFoldDB" id="A0AAU6RD90"/>
<evidence type="ECO:0000313" key="6">
    <source>
        <dbReference type="Proteomes" id="UP001465447"/>
    </source>
</evidence>
<feature type="transmembrane region" description="Helical" evidence="1">
    <location>
        <begin position="6"/>
        <end position="29"/>
    </location>
</feature>
<evidence type="ECO:0000313" key="4">
    <source>
        <dbReference type="EMBL" id="WZE68432.1"/>
    </source>
</evidence>
<evidence type="ECO:0000313" key="3">
    <source>
        <dbReference type="EMBL" id="WZE66301.1"/>
    </source>
</evidence>
<accession>A0AAU6R8F3</accession>
<keyword evidence="1" id="KW-1133">Transmembrane helix</keyword>
<dbReference type="EMBL" id="CP124591">
    <property type="protein sequence ID" value="WZE70531.1"/>
    <property type="molecule type" value="Genomic_DNA"/>
</dbReference>
<dbReference type="RefSeq" id="WP_170134823.1">
    <property type="nucleotide sequence ID" value="NZ_CP124577.1"/>
</dbReference>
<keyword evidence="1" id="KW-0812">Transmembrane</keyword>
<accession>A0AAT9P677</accession>
<keyword evidence="6" id="KW-1185">Reference proteome</keyword>
<reference evidence="4 6" key="2">
    <citation type="submission" date="2023-04" db="EMBL/GenBank/DDBJ databases">
        <title>Macrococci isolated from food, foodproducing animals, and human clinical materials.</title>
        <authorList>
            <person name="Maslanova I."/>
            <person name="Svec P."/>
            <person name="Sedlacek I."/>
            <person name="Novakova D."/>
            <person name="Keller J.E."/>
            <person name="Schwendener S."/>
            <person name="Finstrlova A."/>
            <person name="Botka T."/>
            <person name="Kovarovic V."/>
            <person name="Petras P."/>
            <person name="Perreten V."/>
            <person name="Pantucek R."/>
        </authorList>
    </citation>
    <scope>NUCLEOTIDE SEQUENCE</scope>
    <source>
        <strain evidence="5 6">CCM 8659</strain>
        <strain evidence="4">NRL/St 13/116</strain>
        <strain evidence="3">NRL/St 21/332</strain>
    </source>
</reference>
<organism evidence="4">
    <name type="scientific">Macrococcus psychrotolerans</name>
    <dbReference type="NCBI Taxonomy" id="3039389"/>
    <lineage>
        <taxon>Bacteria</taxon>
        <taxon>Bacillati</taxon>
        <taxon>Bacillota</taxon>
        <taxon>Bacilli</taxon>
        <taxon>Bacillales</taxon>
        <taxon>Staphylococcaceae</taxon>
        <taxon>Macrococcus</taxon>
    </lineage>
</organism>
<gene>
    <name evidence="2" type="ORF">KYI10_08990</name>
    <name evidence="5" type="ORF">QA539_08545</name>
    <name evidence="4" type="ORF">QA540_08700</name>
    <name evidence="3" type="ORF">QA541_08825</name>
</gene>
<evidence type="ECO:0008006" key="7">
    <source>
        <dbReference type="Google" id="ProtNLM"/>
    </source>
</evidence>
<evidence type="ECO:0000256" key="1">
    <source>
        <dbReference type="SAM" id="Phobius"/>
    </source>
</evidence>
<dbReference type="EMBL" id="CP124577">
    <property type="protein sequence ID" value="WZE66301.1"/>
    <property type="molecule type" value="Genomic_DNA"/>
</dbReference>
<accession>A0AAU6RD90</accession>
<dbReference type="KEGG" id="mpsh:QA539_08545"/>
<dbReference type="EMBL" id="CP124585">
    <property type="protein sequence ID" value="WZE68432.1"/>
    <property type="molecule type" value="Genomic_DNA"/>
</dbReference>
<evidence type="ECO:0000313" key="2">
    <source>
        <dbReference type="EMBL" id="QYA32476.1"/>
    </source>
</evidence>
<keyword evidence="1" id="KW-0472">Membrane</keyword>
<dbReference type="Proteomes" id="UP001465447">
    <property type="component" value="Chromosome"/>
</dbReference>
<sequence>MSVAMMWFVLIAFIFAIFVFGGVLMMFLIKAFDSKEADIIDTPEEALEKKVFADNVH</sequence>
<reference evidence="2" key="1">
    <citation type="submission" date="2021-07" db="EMBL/GenBank/DDBJ databases">
        <title>Prevalence and characterization of methicillin-resistant Macrococcus spp. in food producing animals and meat in Switzerland in 2019.</title>
        <authorList>
            <person name="Keller J.E."/>
            <person name="Schwendener S."/>
            <person name="Neuenschwander J."/>
            <person name="Overesch G."/>
            <person name="Perreten V."/>
        </authorList>
    </citation>
    <scope>NUCLEOTIDE SEQUENCE</scope>
    <source>
        <strain evidence="2">19Msa1099</strain>
    </source>
</reference>
<dbReference type="EMBL" id="CP079955">
    <property type="protein sequence ID" value="QYA32476.1"/>
    <property type="molecule type" value="Genomic_DNA"/>
</dbReference>